<feature type="transmembrane region" description="Helical" evidence="2">
    <location>
        <begin position="139"/>
        <end position="161"/>
    </location>
</feature>
<reference evidence="3" key="1">
    <citation type="submission" date="2020-11" db="EMBL/GenBank/DDBJ databases">
        <authorList>
            <consortium name="DOE Joint Genome Institute"/>
            <person name="Ahrendt S."/>
            <person name="Riley R."/>
            <person name="Andreopoulos W."/>
            <person name="Labutti K."/>
            <person name="Pangilinan J."/>
            <person name="Ruiz-Duenas F.J."/>
            <person name="Barrasa J.M."/>
            <person name="Sanchez-Garcia M."/>
            <person name="Camarero S."/>
            <person name="Miyauchi S."/>
            <person name="Serrano A."/>
            <person name="Linde D."/>
            <person name="Babiker R."/>
            <person name="Drula E."/>
            <person name="Ayuso-Fernandez I."/>
            <person name="Pacheco R."/>
            <person name="Padilla G."/>
            <person name="Ferreira P."/>
            <person name="Barriuso J."/>
            <person name="Kellner H."/>
            <person name="Castanera R."/>
            <person name="Alfaro M."/>
            <person name="Ramirez L."/>
            <person name="Pisabarro A.G."/>
            <person name="Kuo A."/>
            <person name="Tritt A."/>
            <person name="Lipzen A."/>
            <person name="He G."/>
            <person name="Yan M."/>
            <person name="Ng V."/>
            <person name="Cullen D."/>
            <person name="Martin F."/>
            <person name="Rosso M.-N."/>
            <person name="Henrissat B."/>
            <person name="Hibbett D."/>
            <person name="Martinez A.T."/>
            <person name="Grigoriev I.V."/>
        </authorList>
    </citation>
    <scope>NUCLEOTIDE SEQUENCE</scope>
    <source>
        <strain evidence="3">MF-IS2</strain>
    </source>
</reference>
<organism evidence="3 4">
    <name type="scientific">Macrolepiota fuliginosa MF-IS2</name>
    <dbReference type="NCBI Taxonomy" id="1400762"/>
    <lineage>
        <taxon>Eukaryota</taxon>
        <taxon>Fungi</taxon>
        <taxon>Dikarya</taxon>
        <taxon>Basidiomycota</taxon>
        <taxon>Agaricomycotina</taxon>
        <taxon>Agaricomycetes</taxon>
        <taxon>Agaricomycetidae</taxon>
        <taxon>Agaricales</taxon>
        <taxon>Agaricineae</taxon>
        <taxon>Agaricaceae</taxon>
        <taxon>Macrolepiota</taxon>
    </lineage>
</organism>
<feature type="region of interest" description="Disordered" evidence="1">
    <location>
        <begin position="188"/>
        <end position="224"/>
    </location>
</feature>
<keyword evidence="4" id="KW-1185">Reference proteome</keyword>
<protein>
    <submittedName>
        <fullName evidence="3">Uncharacterized protein</fullName>
    </submittedName>
</protein>
<keyword evidence="2" id="KW-1133">Transmembrane helix</keyword>
<feature type="transmembrane region" description="Helical" evidence="2">
    <location>
        <begin position="81"/>
        <end position="102"/>
    </location>
</feature>
<feature type="transmembrane region" description="Helical" evidence="2">
    <location>
        <begin position="12"/>
        <end position="34"/>
    </location>
</feature>
<evidence type="ECO:0000256" key="1">
    <source>
        <dbReference type="SAM" id="MobiDB-lite"/>
    </source>
</evidence>
<comment type="caution">
    <text evidence="3">The sequence shown here is derived from an EMBL/GenBank/DDBJ whole genome shotgun (WGS) entry which is preliminary data.</text>
</comment>
<name>A0A9P5X0Y0_9AGAR</name>
<feature type="compositionally biased region" description="Low complexity" evidence="1">
    <location>
        <begin position="188"/>
        <end position="202"/>
    </location>
</feature>
<dbReference type="EMBL" id="MU151948">
    <property type="protein sequence ID" value="KAF9441342.1"/>
    <property type="molecule type" value="Genomic_DNA"/>
</dbReference>
<proteinExistence type="predicted"/>
<evidence type="ECO:0000256" key="2">
    <source>
        <dbReference type="SAM" id="Phobius"/>
    </source>
</evidence>
<dbReference type="Proteomes" id="UP000807342">
    <property type="component" value="Unassembled WGS sequence"/>
</dbReference>
<evidence type="ECO:0000313" key="3">
    <source>
        <dbReference type="EMBL" id="KAF9441342.1"/>
    </source>
</evidence>
<evidence type="ECO:0000313" key="4">
    <source>
        <dbReference type="Proteomes" id="UP000807342"/>
    </source>
</evidence>
<dbReference type="AlphaFoldDB" id="A0A9P5X0Y0"/>
<keyword evidence="2" id="KW-0472">Membrane</keyword>
<gene>
    <name evidence="3" type="ORF">P691DRAFT_684202</name>
</gene>
<dbReference type="OrthoDB" id="2641762at2759"/>
<feature type="compositionally biased region" description="Polar residues" evidence="1">
    <location>
        <begin position="203"/>
        <end position="214"/>
    </location>
</feature>
<keyword evidence="2" id="KW-0812">Transmembrane</keyword>
<sequence length="224" mass="24725">KKKAIFMLGYTSMVMICGIIYLALLTQIIQLAYINHNTSPGESFANELLLFDQPVAPLISLCVFKQLWCLWVIYHATQYAIIIIVLPVLLYLGFIGNCSANYNSGATDISKQYMGIVTMLIESYALESAWNLTGLVMTIYHWVMILMMMPIQMIAYLLVIYQVSTGRAWSKKTGQQITGSLEFNHGTGHTTQTTGLETATQASQTHTDAGTVASNPLPLAQSAV</sequence>
<feature type="non-terminal residue" evidence="3">
    <location>
        <position position="1"/>
    </location>
</feature>
<accession>A0A9P5X0Y0</accession>